<dbReference type="GO" id="GO:0016787">
    <property type="term" value="F:hydrolase activity"/>
    <property type="evidence" value="ECO:0007669"/>
    <property type="project" value="InterPro"/>
</dbReference>
<dbReference type="Pfam" id="PF04273">
    <property type="entry name" value="BLH_phosphatase"/>
    <property type="match status" value="1"/>
</dbReference>
<dbReference type="STRING" id="198312.SAMN02745193_01676"/>
<evidence type="ECO:0000313" key="3">
    <source>
        <dbReference type="Proteomes" id="UP000184391"/>
    </source>
</evidence>
<dbReference type="EMBL" id="FRDF01000008">
    <property type="protein sequence ID" value="SHN57630.1"/>
    <property type="molecule type" value="Genomic_DNA"/>
</dbReference>
<dbReference type="InterPro" id="IPR029021">
    <property type="entry name" value="Prot-tyrosine_phosphatase-like"/>
</dbReference>
<dbReference type="AlphaFoldDB" id="A0A1M7SGR5"/>
<dbReference type="OrthoDB" id="9805710at2"/>
<dbReference type="InterPro" id="IPR005939">
    <property type="entry name" value="BLH_phosphatase-like"/>
</dbReference>
<protein>
    <submittedName>
        <fullName evidence="2">TIGR01244 family protein</fullName>
    </submittedName>
</protein>
<feature type="domain" description="Beta-lactamase hydrolase-like protein phosphatase-like" evidence="1">
    <location>
        <begin position="4"/>
        <end position="110"/>
    </location>
</feature>
<keyword evidence="3" id="KW-1185">Reference proteome</keyword>
<dbReference type="Gene3D" id="3.90.190.10">
    <property type="entry name" value="Protein tyrosine phosphatase superfamily"/>
    <property type="match status" value="1"/>
</dbReference>
<sequence>MSGFRKLTENISVSPQLALEDVAAAAASGVAVIVNNRPDGEDPGAPQGDEIGAAAAAAGLNYVEIPIGHAGFSEPQVDAMIAALEQAEGPILAYCRSGTRSTFLWALAEAKQGGDPDEIARTAMQAGYDISPIRPMIDMLASR</sequence>
<dbReference type="RefSeq" id="WP_072674196.1">
    <property type="nucleotide sequence ID" value="NZ_FRDF01000008.1"/>
</dbReference>
<name>A0A1M7SGR5_9SPHN</name>
<dbReference type="SUPFAM" id="SSF52799">
    <property type="entry name" value="(Phosphotyrosine protein) phosphatases II"/>
    <property type="match status" value="1"/>
</dbReference>
<organism evidence="2 3">
    <name type="scientific">Erythrobacter sanguineus</name>
    <dbReference type="NCBI Taxonomy" id="198312"/>
    <lineage>
        <taxon>Bacteria</taxon>
        <taxon>Pseudomonadati</taxon>
        <taxon>Pseudomonadota</taxon>
        <taxon>Alphaproteobacteria</taxon>
        <taxon>Sphingomonadales</taxon>
        <taxon>Erythrobacteraceae</taxon>
        <taxon>Erythrobacter/Porphyrobacter group</taxon>
        <taxon>Erythrobacter</taxon>
    </lineage>
</organism>
<reference evidence="3" key="1">
    <citation type="submission" date="2016-12" db="EMBL/GenBank/DDBJ databases">
        <authorList>
            <person name="Varghese N."/>
            <person name="Submissions S."/>
        </authorList>
    </citation>
    <scope>NUCLEOTIDE SEQUENCE [LARGE SCALE GENOMIC DNA]</scope>
    <source>
        <strain evidence="3">DSM 11032</strain>
    </source>
</reference>
<proteinExistence type="predicted"/>
<dbReference type="NCBIfam" id="TIGR01244">
    <property type="entry name" value="TIGR01244 family sulfur transferase"/>
    <property type="match status" value="1"/>
</dbReference>
<accession>A0A1M7SGR5</accession>
<evidence type="ECO:0000259" key="1">
    <source>
        <dbReference type="Pfam" id="PF04273"/>
    </source>
</evidence>
<dbReference type="Proteomes" id="UP000184391">
    <property type="component" value="Unassembled WGS sequence"/>
</dbReference>
<gene>
    <name evidence="2" type="ORF">SAMN02745193_01676</name>
</gene>
<evidence type="ECO:0000313" key="2">
    <source>
        <dbReference type="EMBL" id="SHN57630.1"/>
    </source>
</evidence>